<accession>A0A7W7RM77</accession>
<feature type="region of interest" description="Disordered" evidence="2">
    <location>
        <begin position="105"/>
        <end position="148"/>
    </location>
</feature>
<evidence type="ECO:0000313" key="3">
    <source>
        <dbReference type="EMBL" id="MBB4934342.1"/>
    </source>
</evidence>
<dbReference type="InterPro" id="IPR023343">
    <property type="entry name" value="Penicillin_amidase_dom1"/>
</dbReference>
<organism evidence="3 4">
    <name type="scientific">Lipingzhangella halophila</name>
    <dbReference type="NCBI Taxonomy" id="1783352"/>
    <lineage>
        <taxon>Bacteria</taxon>
        <taxon>Bacillati</taxon>
        <taxon>Actinomycetota</taxon>
        <taxon>Actinomycetes</taxon>
        <taxon>Streptosporangiales</taxon>
        <taxon>Nocardiopsidaceae</taxon>
        <taxon>Lipingzhangella</taxon>
    </lineage>
</organism>
<comment type="caution">
    <text evidence="3">The sequence shown here is derived from an EMBL/GenBank/DDBJ whole genome shotgun (WGS) entry which is preliminary data.</text>
</comment>
<protein>
    <submittedName>
        <fullName evidence="3">Uncharacterized protein</fullName>
    </submittedName>
</protein>
<dbReference type="InterPro" id="IPR002692">
    <property type="entry name" value="S45"/>
</dbReference>
<reference evidence="3 4" key="1">
    <citation type="submission" date="2020-08" db="EMBL/GenBank/DDBJ databases">
        <title>Sequencing the genomes of 1000 actinobacteria strains.</title>
        <authorList>
            <person name="Klenk H.-P."/>
        </authorList>
    </citation>
    <scope>NUCLEOTIDE SEQUENCE [LARGE SCALE GENOMIC DNA]</scope>
    <source>
        <strain evidence="3 4">DSM 102030</strain>
    </source>
</reference>
<dbReference type="Pfam" id="PF01804">
    <property type="entry name" value="Penicil_amidase"/>
    <property type="match status" value="1"/>
</dbReference>
<dbReference type="PANTHER" id="PTHR34218">
    <property type="entry name" value="PEPTIDASE S45 PENICILLIN AMIDASE"/>
    <property type="match status" value="1"/>
</dbReference>
<dbReference type="Gene3D" id="1.10.439.10">
    <property type="entry name" value="Penicillin Amidohydrolase, domain 1"/>
    <property type="match status" value="1"/>
</dbReference>
<name>A0A7W7RM77_9ACTN</name>
<dbReference type="AlphaFoldDB" id="A0A7W7RM77"/>
<feature type="compositionally biased region" description="Low complexity" evidence="2">
    <location>
        <begin position="113"/>
        <end position="130"/>
    </location>
</feature>
<dbReference type="EMBL" id="JACHJT010000001">
    <property type="protein sequence ID" value="MBB4934342.1"/>
    <property type="molecule type" value="Genomic_DNA"/>
</dbReference>
<proteinExistence type="inferred from homology"/>
<comment type="similarity">
    <text evidence="1">Belongs to the peptidase S45 family.</text>
</comment>
<dbReference type="InterPro" id="IPR029055">
    <property type="entry name" value="Ntn_hydrolases_N"/>
</dbReference>
<gene>
    <name evidence="3" type="ORF">F4561_005162</name>
</gene>
<dbReference type="PANTHER" id="PTHR34218:SF3">
    <property type="entry name" value="ACYL-HOMOSERINE LACTONE ACYLASE PVDQ"/>
    <property type="match status" value="1"/>
</dbReference>
<dbReference type="SUPFAM" id="SSF56235">
    <property type="entry name" value="N-terminal nucleophile aminohydrolases (Ntn hydrolases)"/>
    <property type="match status" value="1"/>
</dbReference>
<dbReference type="Proteomes" id="UP000523007">
    <property type="component" value="Unassembled WGS sequence"/>
</dbReference>
<evidence type="ECO:0000256" key="2">
    <source>
        <dbReference type="SAM" id="MobiDB-lite"/>
    </source>
</evidence>
<evidence type="ECO:0000313" key="4">
    <source>
        <dbReference type="Proteomes" id="UP000523007"/>
    </source>
</evidence>
<sequence>MSITWDEHGVPTITAVDDLEACYGFGFCQAVAHATTILELYGIARGSAAALWGDAFVESDIQHARFGLTEHIDIWWAAQEDSTRSRLQAFCDGFNAACIEDPARGGERREALPAGPAMPSPMCSPSSSASRDSGTRNLPSRRPGARTAGWRVQCLGRPC</sequence>
<keyword evidence="4" id="KW-1185">Reference proteome</keyword>
<dbReference type="GO" id="GO:0017000">
    <property type="term" value="P:antibiotic biosynthetic process"/>
    <property type="evidence" value="ECO:0007669"/>
    <property type="project" value="InterPro"/>
</dbReference>
<evidence type="ECO:0000256" key="1">
    <source>
        <dbReference type="ARBA" id="ARBA00006586"/>
    </source>
</evidence>
<dbReference type="GO" id="GO:0016811">
    <property type="term" value="F:hydrolase activity, acting on carbon-nitrogen (but not peptide) bonds, in linear amides"/>
    <property type="evidence" value="ECO:0007669"/>
    <property type="project" value="InterPro"/>
</dbReference>